<feature type="compositionally biased region" description="Basic and acidic residues" evidence="1">
    <location>
        <begin position="82"/>
        <end position="101"/>
    </location>
</feature>
<sequence length="168" mass="19047">MTHHQTREENEKELAERKHEQTLEKNENYTDPQNDPAQANIHDAKRYGEVDHMDTDEENSDLDHGRLTGNEDAPESTSGNPHGDEGIHDSQRYGEADHMNTDEETSGLDAGHLTENDHSESGFEDDEHHGQQEKHDSEQERYMGGNSADEDDELAKKLGDRRGMPQDS</sequence>
<organism evidence="2 4">
    <name type="scientific">Loigolactobacillus coryniformis subsp. torquens DSM 20004 = KCTC 3535</name>
    <dbReference type="NCBI Taxonomy" id="1423822"/>
    <lineage>
        <taxon>Bacteria</taxon>
        <taxon>Bacillati</taxon>
        <taxon>Bacillota</taxon>
        <taxon>Bacilli</taxon>
        <taxon>Lactobacillales</taxon>
        <taxon>Lactobacillaceae</taxon>
        <taxon>Loigolactobacillus</taxon>
    </lineage>
</organism>
<feature type="compositionally biased region" description="Basic and acidic residues" evidence="1">
    <location>
        <begin position="112"/>
        <end position="141"/>
    </location>
</feature>
<dbReference type="EMBL" id="CP017700">
    <property type="protein sequence ID" value="ATO45218.1"/>
    <property type="molecule type" value="Genomic_DNA"/>
</dbReference>
<feature type="compositionally biased region" description="Basic and acidic residues" evidence="1">
    <location>
        <begin position="1"/>
        <end position="28"/>
    </location>
</feature>
<dbReference type="AlphaFoldDB" id="A0A2D1KSW7"/>
<dbReference type="EMBL" id="CP017700">
    <property type="protein sequence ID" value="ATO45204.1"/>
    <property type="molecule type" value="Genomic_DNA"/>
</dbReference>
<dbReference type="Proteomes" id="UP000223559">
    <property type="component" value="Plasmid pLDW-6"/>
</dbReference>
<name>A0A2D1KSW7_9LACO</name>
<feature type="compositionally biased region" description="Basic and acidic residues" evidence="1">
    <location>
        <begin position="154"/>
        <end position="168"/>
    </location>
</feature>
<dbReference type="RefSeq" id="WP_010012263.1">
    <property type="nucleotide sequence ID" value="NZ_AEOS01000012.1"/>
</dbReference>
<evidence type="ECO:0000256" key="1">
    <source>
        <dbReference type="SAM" id="MobiDB-lite"/>
    </source>
</evidence>
<reference evidence="2 4" key="1">
    <citation type="submission" date="2016-10" db="EMBL/GenBank/DDBJ databases">
        <title>The whole genome sequencing and assembly of L. cotyniformis subsp. torquens DSM 20004 strain.</title>
        <authorList>
            <person name="Park M.-K."/>
            <person name="Lee Y.-J."/>
            <person name="Yi H."/>
            <person name="Bahn Y.-S."/>
            <person name="Kim J.F."/>
            <person name="Lee D.-W."/>
        </authorList>
    </citation>
    <scope>NUCLEOTIDE SEQUENCE [LARGE SCALE GENOMIC DNA]</scope>
    <source>
        <strain evidence="2 4">DSM 20004</strain>
        <plasmid evidence="2 4">pLDW-6</plasmid>
    </source>
</reference>
<dbReference type="OrthoDB" id="9869320at2"/>
<proteinExistence type="predicted"/>
<accession>A0A2D1KSW7</accession>
<keyword evidence="4" id="KW-1185">Reference proteome</keyword>
<gene>
    <name evidence="2" type="ORF">LC20004_14860</name>
    <name evidence="3" type="ORF">LC20004_14940</name>
</gene>
<feature type="region of interest" description="Disordered" evidence="1">
    <location>
        <begin position="1"/>
        <end position="168"/>
    </location>
</feature>
<dbReference type="KEGG" id="lcy:LC20004_14940"/>
<protein>
    <submittedName>
        <fullName evidence="2">Uncharacterized protein</fullName>
    </submittedName>
</protein>
<feature type="compositionally biased region" description="Basic and acidic residues" evidence="1">
    <location>
        <begin position="42"/>
        <end position="53"/>
    </location>
</feature>
<dbReference type="KEGG" id="lcy:LC20004_14860"/>
<keyword evidence="2" id="KW-0614">Plasmid</keyword>
<geneLocation type="plasmid" evidence="2 4">
    <name>pLDW-6</name>
</geneLocation>
<evidence type="ECO:0000313" key="4">
    <source>
        <dbReference type="Proteomes" id="UP000223559"/>
    </source>
</evidence>
<evidence type="ECO:0000313" key="2">
    <source>
        <dbReference type="EMBL" id="ATO45204.1"/>
    </source>
</evidence>
<evidence type="ECO:0000313" key="3">
    <source>
        <dbReference type="EMBL" id="ATO45218.1"/>
    </source>
</evidence>